<name>A0A084W3I4_ANOSI</name>
<feature type="chain" id="PRO_5011842607" evidence="1">
    <location>
        <begin position="16"/>
        <end position="83"/>
    </location>
</feature>
<feature type="signal peptide" evidence="1">
    <location>
        <begin position="1"/>
        <end position="15"/>
    </location>
</feature>
<dbReference type="AlphaFoldDB" id="A0A084W3I4"/>
<reference evidence="2 4" key="1">
    <citation type="journal article" date="2014" name="BMC Genomics">
        <title>Genome sequence of Anopheles sinensis provides insight into genetics basis of mosquito competence for malaria parasites.</title>
        <authorList>
            <person name="Zhou D."/>
            <person name="Zhang D."/>
            <person name="Ding G."/>
            <person name="Shi L."/>
            <person name="Hou Q."/>
            <person name="Ye Y."/>
            <person name="Xu Y."/>
            <person name="Zhou H."/>
            <person name="Xiong C."/>
            <person name="Li S."/>
            <person name="Yu J."/>
            <person name="Hong S."/>
            <person name="Yu X."/>
            <person name="Zou P."/>
            <person name="Chen C."/>
            <person name="Chang X."/>
            <person name="Wang W."/>
            <person name="Lv Y."/>
            <person name="Sun Y."/>
            <person name="Ma L."/>
            <person name="Shen B."/>
            <person name="Zhu C."/>
        </authorList>
    </citation>
    <scope>NUCLEOTIDE SEQUENCE [LARGE SCALE GENOMIC DNA]</scope>
</reference>
<evidence type="ECO:0000313" key="3">
    <source>
        <dbReference type="EnsemblMetazoa" id="ASIC012692-PA"/>
    </source>
</evidence>
<evidence type="ECO:0000313" key="2">
    <source>
        <dbReference type="EMBL" id="KFB44778.1"/>
    </source>
</evidence>
<proteinExistence type="predicted"/>
<dbReference type="EnsemblMetazoa" id="ASIC012692-RA">
    <property type="protein sequence ID" value="ASIC012692-PA"/>
    <property type="gene ID" value="ASIC012692"/>
</dbReference>
<dbReference type="VEuPathDB" id="VectorBase:ASIC012692"/>
<dbReference type="EMBL" id="ATLV01020053">
    <property type="status" value="NOT_ANNOTATED_CDS"/>
    <property type="molecule type" value="Genomic_DNA"/>
</dbReference>
<keyword evidence="1" id="KW-0732">Signal</keyword>
<reference evidence="3" key="2">
    <citation type="submission" date="2020-05" db="UniProtKB">
        <authorList>
            <consortium name="EnsemblMetazoa"/>
        </authorList>
    </citation>
    <scope>IDENTIFICATION</scope>
</reference>
<evidence type="ECO:0000313" key="4">
    <source>
        <dbReference type="Proteomes" id="UP000030765"/>
    </source>
</evidence>
<gene>
    <name evidence="2" type="ORF">ZHAS_00012692</name>
</gene>
<dbReference type="EMBL" id="KE525293">
    <property type="protein sequence ID" value="KFB44778.1"/>
    <property type="molecule type" value="Genomic_DNA"/>
</dbReference>
<protein>
    <submittedName>
        <fullName evidence="2 3">Uncharacterized protein</fullName>
    </submittedName>
</protein>
<evidence type="ECO:0000256" key="1">
    <source>
        <dbReference type="SAM" id="SignalP"/>
    </source>
</evidence>
<organism evidence="2">
    <name type="scientific">Anopheles sinensis</name>
    <name type="common">Mosquito</name>
    <dbReference type="NCBI Taxonomy" id="74873"/>
    <lineage>
        <taxon>Eukaryota</taxon>
        <taxon>Metazoa</taxon>
        <taxon>Ecdysozoa</taxon>
        <taxon>Arthropoda</taxon>
        <taxon>Hexapoda</taxon>
        <taxon>Insecta</taxon>
        <taxon>Pterygota</taxon>
        <taxon>Neoptera</taxon>
        <taxon>Endopterygota</taxon>
        <taxon>Diptera</taxon>
        <taxon>Nematocera</taxon>
        <taxon>Culicoidea</taxon>
        <taxon>Culicidae</taxon>
        <taxon>Anophelinae</taxon>
        <taxon>Anopheles</taxon>
    </lineage>
</organism>
<keyword evidence="4" id="KW-1185">Reference proteome</keyword>
<sequence length="83" mass="9052">MVVVLMVVSAAVGDGDQMAHYIFTPEFSTTQPQAKRGTPIADGIANANADFIQRCCNQFTGTPICGFPHIPPDPVFRMRERQA</sequence>
<accession>A0A084W3I4</accession>
<dbReference type="Proteomes" id="UP000030765">
    <property type="component" value="Unassembled WGS sequence"/>
</dbReference>